<dbReference type="InterPro" id="IPR041657">
    <property type="entry name" value="HTH_17"/>
</dbReference>
<organism evidence="2 3">
    <name type="scientific">Streptomyces gamaensis</name>
    <dbReference type="NCBI Taxonomy" id="1763542"/>
    <lineage>
        <taxon>Bacteria</taxon>
        <taxon>Bacillati</taxon>
        <taxon>Actinomycetota</taxon>
        <taxon>Actinomycetes</taxon>
        <taxon>Kitasatosporales</taxon>
        <taxon>Streptomycetaceae</taxon>
        <taxon>Streptomyces</taxon>
    </lineage>
</organism>
<sequence length="115" mass="13282">MSSHSRHGVTDVVLPRLFHPVEVAKALGCSEWWVKEQARRRRIPFTRVGGSYRFTAEHFAEIVRAFEELPLQPIRHVSDPDPVRLHQVRGAEPVVRLKARRPRRALKFQSPNVAC</sequence>
<gene>
    <name evidence="2" type="ORF">ACFP1Z_25685</name>
</gene>
<accession>A0ABW0Z424</accession>
<dbReference type="Pfam" id="PF12728">
    <property type="entry name" value="HTH_17"/>
    <property type="match status" value="1"/>
</dbReference>
<dbReference type="RefSeq" id="WP_390319854.1">
    <property type="nucleotide sequence ID" value="NZ_JBHSPB010000018.1"/>
</dbReference>
<dbReference type="EMBL" id="JBHSPB010000018">
    <property type="protein sequence ID" value="MFC5723560.1"/>
    <property type="molecule type" value="Genomic_DNA"/>
</dbReference>
<dbReference type="Proteomes" id="UP001596083">
    <property type="component" value="Unassembled WGS sequence"/>
</dbReference>
<proteinExistence type="predicted"/>
<evidence type="ECO:0000313" key="3">
    <source>
        <dbReference type="Proteomes" id="UP001596083"/>
    </source>
</evidence>
<evidence type="ECO:0000313" key="2">
    <source>
        <dbReference type="EMBL" id="MFC5723560.1"/>
    </source>
</evidence>
<reference evidence="3" key="1">
    <citation type="journal article" date="2019" name="Int. J. Syst. Evol. Microbiol.">
        <title>The Global Catalogue of Microorganisms (GCM) 10K type strain sequencing project: providing services to taxonomists for standard genome sequencing and annotation.</title>
        <authorList>
            <consortium name="The Broad Institute Genomics Platform"/>
            <consortium name="The Broad Institute Genome Sequencing Center for Infectious Disease"/>
            <person name="Wu L."/>
            <person name="Ma J."/>
        </authorList>
    </citation>
    <scope>NUCLEOTIDE SEQUENCE [LARGE SCALE GENOMIC DNA]</scope>
    <source>
        <strain evidence="3">CGMCC 4.7304</strain>
    </source>
</reference>
<feature type="domain" description="Helix-turn-helix" evidence="1">
    <location>
        <begin position="22"/>
        <end position="62"/>
    </location>
</feature>
<name>A0ABW0Z424_9ACTN</name>
<comment type="caution">
    <text evidence="2">The sequence shown here is derived from an EMBL/GenBank/DDBJ whole genome shotgun (WGS) entry which is preliminary data.</text>
</comment>
<keyword evidence="3" id="KW-1185">Reference proteome</keyword>
<evidence type="ECO:0000259" key="1">
    <source>
        <dbReference type="Pfam" id="PF12728"/>
    </source>
</evidence>
<protein>
    <submittedName>
        <fullName evidence="2">Helix-turn-helix domain-containing protein</fullName>
    </submittedName>
</protein>